<dbReference type="EMBL" id="NEVH01003738">
    <property type="protein sequence ID" value="PNF40349.1"/>
    <property type="molecule type" value="Genomic_DNA"/>
</dbReference>
<evidence type="ECO:0000313" key="1">
    <source>
        <dbReference type="EMBL" id="PNF40349.1"/>
    </source>
</evidence>
<dbReference type="InParanoid" id="A0A2J7RHP6"/>
<name>A0A2J7RHP6_9NEOP</name>
<evidence type="ECO:0000313" key="2">
    <source>
        <dbReference type="Proteomes" id="UP000235965"/>
    </source>
</evidence>
<keyword evidence="2" id="KW-1185">Reference proteome</keyword>
<reference evidence="1 2" key="1">
    <citation type="submission" date="2017-12" db="EMBL/GenBank/DDBJ databases">
        <title>Hemimetabolous genomes reveal molecular basis of termite eusociality.</title>
        <authorList>
            <person name="Harrison M.C."/>
            <person name="Jongepier E."/>
            <person name="Robertson H.M."/>
            <person name="Arning N."/>
            <person name="Bitard-Feildel T."/>
            <person name="Chao H."/>
            <person name="Childers C.P."/>
            <person name="Dinh H."/>
            <person name="Doddapaneni H."/>
            <person name="Dugan S."/>
            <person name="Gowin J."/>
            <person name="Greiner C."/>
            <person name="Han Y."/>
            <person name="Hu H."/>
            <person name="Hughes D.S.T."/>
            <person name="Huylmans A.-K."/>
            <person name="Kemena C."/>
            <person name="Kremer L.P.M."/>
            <person name="Lee S.L."/>
            <person name="Lopez-Ezquerra A."/>
            <person name="Mallet L."/>
            <person name="Monroy-Kuhn J.M."/>
            <person name="Moser A."/>
            <person name="Murali S.C."/>
            <person name="Muzny D.M."/>
            <person name="Otani S."/>
            <person name="Piulachs M.-D."/>
            <person name="Poelchau M."/>
            <person name="Qu J."/>
            <person name="Schaub F."/>
            <person name="Wada-Katsumata A."/>
            <person name="Worley K.C."/>
            <person name="Xie Q."/>
            <person name="Ylla G."/>
            <person name="Poulsen M."/>
            <person name="Gibbs R.A."/>
            <person name="Schal C."/>
            <person name="Richards S."/>
            <person name="Belles X."/>
            <person name="Korb J."/>
            <person name="Bornberg-Bauer E."/>
        </authorList>
    </citation>
    <scope>NUCLEOTIDE SEQUENCE [LARGE SCALE GENOMIC DNA]</scope>
    <source>
        <tissue evidence="1">Whole body</tissue>
    </source>
</reference>
<gene>
    <name evidence="1" type="ORF">B7P43_G03253</name>
</gene>
<comment type="caution">
    <text evidence="1">The sequence shown here is derived from an EMBL/GenBank/DDBJ whole genome shotgun (WGS) entry which is preliminary data.</text>
</comment>
<dbReference type="Proteomes" id="UP000235965">
    <property type="component" value="Unassembled WGS sequence"/>
</dbReference>
<organism evidence="1 2">
    <name type="scientific">Cryptotermes secundus</name>
    <dbReference type="NCBI Taxonomy" id="105785"/>
    <lineage>
        <taxon>Eukaryota</taxon>
        <taxon>Metazoa</taxon>
        <taxon>Ecdysozoa</taxon>
        <taxon>Arthropoda</taxon>
        <taxon>Hexapoda</taxon>
        <taxon>Insecta</taxon>
        <taxon>Pterygota</taxon>
        <taxon>Neoptera</taxon>
        <taxon>Polyneoptera</taxon>
        <taxon>Dictyoptera</taxon>
        <taxon>Blattodea</taxon>
        <taxon>Blattoidea</taxon>
        <taxon>Termitoidae</taxon>
        <taxon>Kalotermitidae</taxon>
        <taxon>Cryptotermitinae</taxon>
        <taxon>Cryptotermes</taxon>
    </lineage>
</organism>
<accession>A0A2J7RHP6</accession>
<proteinExistence type="predicted"/>
<dbReference type="AlphaFoldDB" id="A0A2J7RHP6"/>
<sequence>MHTKQSFNLERKLRRGITDFLTKEIKKNGELKEQSKVRISREGKVENYKNI</sequence>
<protein>
    <submittedName>
        <fullName evidence="1">Uncharacterized protein</fullName>
    </submittedName>
</protein>